<evidence type="ECO:0000313" key="8">
    <source>
        <dbReference type="EMBL" id="PTX40319.1"/>
    </source>
</evidence>
<feature type="transmembrane region" description="Helical" evidence="7">
    <location>
        <begin position="28"/>
        <end position="48"/>
    </location>
</feature>
<name>A0A2T6A958_9RHOB</name>
<dbReference type="OrthoDB" id="7854576at2"/>
<feature type="transmembrane region" description="Helical" evidence="7">
    <location>
        <begin position="194"/>
        <end position="215"/>
    </location>
</feature>
<evidence type="ECO:0000256" key="3">
    <source>
        <dbReference type="ARBA" id="ARBA00022692"/>
    </source>
</evidence>
<gene>
    <name evidence="8" type="ORF">C8N44_13539</name>
</gene>
<keyword evidence="9" id="KW-1185">Reference proteome</keyword>
<evidence type="ECO:0000256" key="1">
    <source>
        <dbReference type="ARBA" id="ARBA00004141"/>
    </source>
</evidence>
<feature type="transmembrane region" description="Helical" evidence="7">
    <location>
        <begin position="162"/>
        <end position="182"/>
    </location>
</feature>
<evidence type="ECO:0000256" key="4">
    <source>
        <dbReference type="ARBA" id="ARBA00022989"/>
    </source>
</evidence>
<comment type="caution">
    <text evidence="8">The sequence shown here is derived from an EMBL/GenBank/DDBJ whole genome shotgun (WGS) entry which is preliminary data.</text>
</comment>
<dbReference type="GO" id="GO:0016020">
    <property type="term" value="C:membrane"/>
    <property type="evidence" value="ECO:0007669"/>
    <property type="project" value="UniProtKB-SubCell"/>
</dbReference>
<sequence length="297" mass="31106">MLQALYDNFADSLTDKMNDISSTISSELTAPLTAALTIYLFLYGWAIIRGSIHEPLMDFTLRGVKLAIIWTLVSSAGDYSSWVGDTILNGIPDFVETLTGGSTDLPSDPVMAMAGRISAEVQDQYGSGIAGSIYGYVLSIVVIIAAVPFAAIAFVISLLVHFGLALMAAIGPLFVAFALFDVTRGWFFAWLGQALNFALLKLLVIVLMLVVTSFIGDVYSSFSIEDGAAAVSAFLVAMACGTIFFFLLPSIAAALSAGAGASTGAAQRFVERKLLGNAAPRQGGSTPPSGGSATRQS</sequence>
<dbReference type="Proteomes" id="UP000244069">
    <property type="component" value="Unassembled WGS sequence"/>
</dbReference>
<keyword evidence="4 7" id="KW-1133">Transmembrane helix</keyword>
<feature type="transmembrane region" description="Helical" evidence="7">
    <location>
        <begin position="227"/>
        <end position="248"/>
    </location>
</feature>
<dbReference type="EMBL" id="QBKN01000035">
    <property type="protein sequence ID" value="PTX40319.1"/>
    <property type="molecule type" value="Genomic_DNA"/>
</dbReference>
<protein>
    <submittedName>
        <fullName evidence="8">Type IV secretion system protein VirB6</fullName>
    </submittedName>
</protein>
<evidence type="ECO:0000256" key="6">
    <source>
        <dbReference type="SAM" id="MobiDB-lite"/>
    </source>
</evidence>
<dbReference type="RefSeq" id="WP_107978587.1">
    <property type="nucleotide sequence ID" value="NZ_BMEZ01000034.1"/>
</dbReference>
<feature type="transmembrane region" description="Helical" evidence="7">
    <location>
        <begin position="133"/>
        <end position="156"/>
    </location>
</feature>
<evidence type="ECO:0000313" key="9">
    <source>
        <dbReference type="Proteomes" id="UP000244069"/>
    </source>
</evidence>
<comment type="subcellular location">
    <subcellularLocation>
        <location evidence="1">Membrane</location>
        <topology evidence="1">Multi-pass membrane protein</topology>
    </subcellularLocation>
</comment>
<dbReference type="Pfam" id="PF04610">
    <property type="entry name" value="TrbL"/>
    <property type="match status" value="1"/>
</dbReference>
<dbReference type="GO" id="GO:0030255">
    <property type="term" value="P:protein secretion by the type IV secretion system"/>
    <property type="evidence" value="ECO:0007669"/>
    <property type="project" value="InterPro"/>
</dbReference>
<proteinExistence type="inferred from homology"/>
<feature type="compositionally biased region" description="Low complexity" evidence="6">
    <location>
        <begin position="283"/>
        <end position="297"/>
    </location>
</feature>
<accession>A0A2T6A958</accession>
<evidence type="ECO:0000256" key="2">
    <source>
        <dbReference type="ARBA" id="ARBA00007802"/>
    </source>
</evidence>
<feature type="region of interest" description="Disordered" evidence="6">
    <location>
        <begin position="276"/>
        <end position="297"/>
    </location>
</feature>
<keyword evidence="5 7" id="KW-0472">Membrane</keyword>
<keyword evidence="3 7" id="KW-0812">Transmembrane</keyword>
<reference evidence="8 9" key="1">
    <citation type="submission" date="2018-04" db="EMBL/GenBank/DDBJ databases">
        <title>Genomic Encyclopedia of Archaeal and Bacterial Type Strains, Phase II (KMG-II): from individual species to whole genera.</title>
        <authorList>
            <person name="Goeker M."/>
        </authorList>
    </citation>
    <scope>NUCLEOTIDE SEQUENCE [LARGE SCALE GENOMIC DNA]</scope>
    <source>
        <strain evidence="8 9">DSM 29329</strain>
    </source>
</reference>
<dbReference type="InterPro" id="IPR007688">
    <property type="entry name" value="Conjugal_tfr_TrbL/VirB6"/>
</dbReference>
<comment type="similarity">
    <text evidence="2">Belongs to the TrbL/VirB6 family.</text>
</comment>
<organism evidence="8 9">
    <name type="scientific">Allosediminivita pacifica</name>
    <dbReference type="NCBI Taxonomy" id="1267769"/>
    <lineage>
        <taxon>Bacteria</taxon>
        <taxon>Pseudomonadati</taxon>
        <taxon>Pseudomonadota</taxon>
        <taxon>Alphaproteobacteria</taxon>
        <taxon>Rhodobacterales</taxon>
        <taxon>Paracoccaceae</taxon>
        <taxon>Allosediminivita</taxon>
    </lineage>
</organism>
<evidence type="ECO:0000256" key="5">
    <source>
        <dbReference type="ARBA" id="ARBA00023136"/>
    </source>
</evidence>
<evidence type="ECO:0000256" key="7">
    <source>
        <dbReference type="SAM" id="Phobius"/>
    </source>
</evidence>
<dbReference type="AlphaFoldDB" id="A0A2T6A958"/>